<dbReference type="Pfam" id="PF11684">
    <property type="entry name" value="DUF3280"/>
    <property type="match status" value="1"/>
</dbReference>
<protein>
    <submittedName>
        <fullName evidence="2">DUF2380 domain-containing protein</fullName>
    </submittedName>
</protein>
<organism evidence="2 3">
    <name type="scientific">Paracoccus gahaiensis</name>
    <dbReference type="NCBI Taxonomy" id="1706839"/>
    <lineage>
        <taxon>Bacteria</taxon>
        <taxon>Pseudomonadati</taxon>
        <taxon>Pseudomonadota</taxon>
        <taxon>Alphaproteobacteria</taxon>
        <taxon>Rhodobacterales</taxon>
        <taxon>Paracoccaceae</taxon>
        <taxon>Paracoccus</taxon>
    </lineage>
</organism>
<dbReference type="EMBL" id="SUNI01000005">
    <property type="protein sequence ID" value="TJZ92215.1"/>
    <property type="molecule type" value="Genomic_DNA"/>
</dbReference>
<gene>
    <name evidence="2" type="ORF">FA743_08120</name>
</gene>
<name>A0A4U0RAR4_9RHOB</name>
<sequence length="171" mass="18581">MTQIGPPLAFALALLAPLPALAQNVPAPGTATWFGLHYIDSSTEGAINGIRADETTRLEMTEDFVAADLTERGFTLTEPPAEAVASIRNPVHSNGADARIAREMGSDYVIAGEVQKVSNLIQSINLHLRDAETGQTLKAGSVEIRGNTDDAFRRGYSYLLRNVIFREERKK</sequence>
<feature type="chain" id="PRO_5020413749" evidence="1">
    <location>
        <begin position="23"/>
        <end position="171"/>
    </location>
</feature>
<dbReference type="InterPro" id="IPR021698">
    <property type="entry name" value="DUF3280"/>
</dbReference>
<evidence type="ECO:0000256" key="1">
    <source>
        <dbReference type="SAM" id="SignalP"/>
    </source>
</evidence>
<keyword evidence="1" id="KW-0732">Signal</keyword>
<feature type="signal peptide" evidence="1">
    <location>
        <begin position="1"/>
        <end position="22"/>
    </location>
</feature>
<dbReference type="Proteomes" id="UP000309747">
    <property type="component" value="Unassembled WGS sequence"/>
</dbReference>
<evidence type="ECO:0000313" key="2">
    <source>
        <dbReference type="EMBL" id="TJZ92215.1"/>
    </source>
</evidence>
<evidence type="ECO:0000313" key="3">
    <source>
        <dbReference type="Proteomes" id="UP000309747"/>
    </source>
</evidence>
<dbReference type="OrthoDB" id="8089716at2"/>
<dbReference type="RefSeq" id="WP_136885419.1">
    <property type="nucleotide sequence ID" value="NZ_SUNI01000005.1"/>
</dbReference>
<accession>A0A4U0RAR4</accession>
<proteinExistence type="predicted"/>
<reference evidence="2 3" key="1">
    <citation type="submission" date="2019-04" db="EMBL/GenBank/DDBJ databases">
        <authorList>
            <person name="Li J."/>
        </authorList>
    </citation>
    <scope>NUCLEOTIDE SEQUENCE [LARGE SCALE GENOMIC DNA]</scope>
    <source>
        <strain evidence="2 3">KCTC 42687</strain>
    </source>
</reference>
<comment type="caution">
    <text evidence="2">The sequence shown here is derived from an EMBL/GenBank/DDBJ whole genome shotgun (WGS) entry which is preliminary data.</text>
</comment>
<keyword evidence="3" id="KW-1185">Reference proteome</keyword>
<dbReference type="AlphaFoldDB" id="A0A4U0RAR4"/>